<dbReference type="Proteomes" id="UP000499080">
    <property type="component" value="Unassembled WGS sequence"/>
</dbReference>
<dbReference type="AlphaFoldDB" id="A0A4Y2DIZ2"/>
<organism evidence="1 2">
    <name type="scientific">Araneus ventricosus</name>
    <name type="common">Orbweaver spider</name>
    <name type="synonym">Epeira ventricosa</name>
    <dbReference type="NCBI Taxonomy" id="182803"/>
    <lineage>
        <taxon>Eukaryota</taxon>
        <taxon>Metazoa</taxon>
        <taxon>Ecdysozoa</taxon>
        <taxon>Arthropoda</taxon>
        <taxon>Chelicerata</taxon>
        <taxon>Arachnida</taxon>
        <taxon>Araneae</taxon>
        <taxon>Araneomorphae</taxon>
        <taxon>Entelegynae</taxon>
        <taxon>Araneoidea</taxon>
        <taxon>Araneidae</taxon>
        <taxon>Araneus</taxon>
    </lineage>
</organism>
<name>A0A4Y2DIZ2_ARAVE</name>
<proteinExistence type="predicted"/>
<reference evidence="1 2" key="1">
    <citation type="journal article" date="2019" name="Sci. Rep.">
        <title>Orb-weaving spider Araneus ventricosus genome elucidates the spidroin gene catalogue.</title>
        <authorList>
            <person name="Kono N."/>
            <person name="Nakamura H."/>
            <person name="Ohtoshi R."/>
            <person name="Moran D.A.P."/>
            <person name="Shinohara A."/>
            <person name="Yoshida Y."/>
            <person name="Fujiwara M."/>
            <person name="Mori M."/>
            <person name="Tomita M."/>
            <person name="Arakawa K."/>
        </authorList>
    </citation>
    <scope>NUCLEOTIDE SEQUENCE [LARGE SCALE GENOMIC DNA]</scope>
</reference>
<protein>
    <submittedName>
        <fullName evidence="1">Uncharacterized protein</fullName>
    </submittedName>
</protein>
<keyword evidence="2" id="KW-1185">Reference proteome</keyword>
<accession>A0A4Y2DIZ2</accession>
<gene>
    <name evidence="1" type="ORF">AVEN_108593_1</name>
</gene>
<evidence type="ECO:0000313" key="1">
    <source>
        <dbReference type="EMBL" id="GBM15996.1"/>
    </source>
</evidence>
<sequence length="115" mass="13235">METKTALAQWRKWIDRILNDVSKEPLLVYAKFQFASAYHYKAAVQRALLFDRYAYQTGNGNVKNRKALHMSLGQIDQTFPLPDYSPSSGSVTLPSFSIHMVIYLSRMTFLCTFMS</sequence>
<evidence type="ECO:0000313" key="2">
    <source>
        <dbReference type="Proteomes" id="UP000499080"/>
    </source>
</evidence>
<dbReference type="EMBL" id="BGPR01000367">
    <property type="protein sequence ID" value="GBM15996.1"/>
    <property type="molecule type" value="Genomic_DNA"/>
</dbReference>
<comment type="caution">
    <text evidence="1">The sequence shown here is derived from an EMBL/GenBank/DDBJ whole genome shotgun (WGS) entry which is preliminary data.</text>
</comment>